<evidence type="ECO:0000313" key="1">
    <source>
        <dbReference type="EMBL" id="OAT02976.1"/>
    </source>
</evidence>
<dbReference type="GeneID" id="69032763"/>
<dbReference type="Proteomes" id="UP000002039">
    <property type="component" value="Unassembled WGS sequence"/>
</dbReference>
<protein>
    <recommendedName>
        <fullName evidence="3">Secreted peptide</fullName>
    </recommendedName>
</protein>
<name>A0ABX2W0R6_AJEDR</name>
<gene>
    <name evidence="1" type="ORF">BDCG_17871</name>
</gene>
<evidence type="ECO:0008006" key="3">
    <source>
        <dbReference type="Google" id="ProtNLM"/>
    </source>
</evidence>
<proteinExistence type="predicted"/>
<reference evidence="2" key="1">
    <citation type="journal article" date="2015" name="PLoS Genet.">
        <title>The dynamic genome and transcriptome of the human fungal pathogen Blastomyces and close relative Emmonsia.</title>
        <authorList>
            <person name="Munoz J.F."/>
            <person name="Gauthier G.M."/>
            <person name="Desjardins C.A."/>
            <person name="Gallo J.E."/>
            <person name="Holder J."/>
            <person name="Sullivan T.D."/>
            <person name="Marty A.J."/>
            <person name="Carmen J.C."/>
            <person name="Chen Z."/>
            <person name="Ding L."/>
            <person name="Gujja S."/>
            <person name="Magrini V."/>
            <person name="Misas E."/>
            <person name="Mitreva M."/>
            <person name="Priest M."/>
            <person name="Saif S."/>
            <person name="Whiston E.A."/>
            <person name="Young S."/>
            <person name="Zeng Q."/>
            <person name="Goldman W.E."/>
            <person name="Mardis E.R."/>
            <person name="Taylor J.W."/>
            <person name="McEwen J.G."/>
            <person name="Clay O.K."/>
            <person name="Klein B.S."/>
            <person name="Cuomo C.A."/>
        </authorList>
    </citation>
    <scope>NUCLEOTIDE SEQUENCE [LARGE SCALE GENOMIC DNA]</scope>
    <source>
        <strain evidence="2">ER-3 / ATCC MYA-2586</strain>
    </source>
</reference>
<evidence type="ECO:0000313" key="2">
    <source>
        <dbReference type="Proteomes" id="UP000002039"/>
    </source>
</evidence>
<dbReference type="RefSeq" id="XP_045282703.1">
    <property type="nucleotide sequence ID" value="XM_045426917.1"/>
</dbReference>
<organism evidence="1 2">
    <name type="scientific">Ajellomyces dermatitidis (strain ER-3 / ATCC MYA-2586)</name>
    <name type="common">Blastomyces dermatitidis</name>
    <dbReference type="NCBI Taxonomy" id="559297"/>
    <lineage>
        <taxon>Eukaryota</taxon>
        <taxon>Fungi</taxon>
        <taxon>Dikarya</taxon>
        <taxon>Ascomycota</taxon>
        <taxon>Pezizomycotina</taxon>
        <taxon>Eurotiomycetes</taxon>
        <taxon>Eurotiomycetidae</taxon>
        <taxon>Onygenales</taxon>
        <taxon>Ajellomycetaceae</taxon>
        <taxon>Blastomyces</taxon>
    </lineage>
</organism>
<accession>A0ABX2W0R6</accession>
<dbReference type="EMBL" id="EQ999984">
    <property type="protein sequence ID" value="OAT02976.1"/>
    <property type="molecule type" value="Genomic_DNA"/>
</dbReference>
<keyword evidence="2" id="KW-1185">Reference proteome</keyword>
<sequence>MAAKKARLKVEAAVSLSRGSIALIATPPPPASLAAAAVVAVPCSGVSFPLPVSLSVSSSFSAPLTTVVTLPPLSVNTVIEE</sequence>